<feature type="domain" description="GAF" evidence="1">
    <location>
        <begin position="25"/>
        <end position="168"/>
    </location>
</feature>
<dbReference type="PANTHER" id="PTHR43102:SF2">
    <property type="entry name" value="GAF DOMAIN-CONTAINING PROTEIN"/>
    <property type="match status" value="1"/>
</dbReference>
<dbReference type="InterPro" id="IPR003018">
    <property type="entry name" value="GAF"/>
</dbReference>
<reference evidence="2" key="1">
    <citation type="journal article" date="2014" name="Int. J. Syst. Evol. Microbiol.">
        <title>Complete genome sequence of Corynebacterium casei LMG S-19264T (=DSM 44701T), isolated from a smear-ripened cheese.</title>
        <authorList>
            <consortium name="US DOE Joint Genome Institute (JGI-PGF)"/>
            <person name="Walter F."/>
            <person name="Albersmeier A."/>
            <person name="Kalinowski J."/>
            <person name="Ruckert C."/>
        </authorList>
    </citation>
    <scope>NUCLEOTIDE SEQUENCE</scope>
    <source>
        <strain evidence="2">JCM 19831</strain>
    </source>
</reference>
<dbReference type="InterPro" id="IPR029016">
    <property type="entry name" value="GAF-like_dom_sf"/>
</dbReference>
<dbReference type="RefSeq" id="WP_190255279.1">
    <property type="nucleotide sequence ID" value="NZ_BMPI01000053.1"/>
</dbReference>
<organism evidence="2 3">
    <name type="scientific">Dactylosporangium sucinum</name>
    <dbReference type="NCBI Taxonomy" id="1424081"/>
    <lineage>
        <taxon>Bacteria</taxon>
        <taxon>Bacillati</taxon>
        <taxon>Actinomycetota</taxon>
        <taxon>Actinomycetes</taxon>
        <taxon>Micromonosporales</taxon>
        <taxon>Micromonosporaceae</taxon>
        <taxon>Dactylosporangium</taxon>
    </lineage>
</organism>
<sequence length="315" mass="33559">MAVPVPHNEAERVGALRAMAVLDTPPETDFDDIVRIASELCGAPISLVTLVDTERQWFKAKVGDVAGTETPREVAFCAHAIMGRDLMVVPDATADARFADNPFVRGDDGIRFYAGAPLLTSGGAALGTLCVVDHAPHRLNLDQMRGLRALAHQVTELLELRRLVVTDELDGIPEPRSVDLAYLTEARIRELRGIADARNIAITLAIKDEASVHADPAKLSRALDYVVFTALKTAPAGGRVAVRVLGAPSPTIEIAHAGGSIPPEWQADLAGHRAADEPVPRAVADILRAHGATVASTSAIVGSPDVRFELRFPSH</sequence>
<evidence type="ECO:0000313" key="3">
    <source>
        <dbReference type="Proteomes" id="UP000642070"/>
    </source>
</evidence>
<dbReference type="PANTHER" id="PTHR43102">
    <property type="entry name" value="SLR1143 PROTEIN"/>
    <property type="match status" value="1"/>
</dbReference>
<dbReference type="Gene3D" id="3.30.565.10">
    <property type="entry name" value="Histidine kinase-like ATPase, C-terminal domain"/>
    <property type="match status" value="1"/>
</dbReference>
<proteinExistence type="predicted"/>
<dbReference type="Gene3D" id="3.30.450.40">
    <property type="match status" value="1"/>
</dbReference>
<dbReference type="Proteomes" id="UP000642070">
    <property type="component" value="Unassembled WGS sequence"/>
</dbReference>
<dbReference type="Pfam" id="PF01590">
    <property type="entry name" value="GAF"/>
    <property type="match status" value="1"/>
</dbReference>
<accession>A0A917U8G9</accession>
<dbReference type="SUPFAM" id="SSF55874">
    <property type="entry name" value="ATPase domain of HSP90 chaperone/DNA topoisomerase II/histidine kinase"/>
    <property type="match status" value="1"/>
</dbReference>
<dbReference type="SUPFAM" id="SSF55781">
    <property type="entry name" value="GAF domain-like"/>
    <property type="match status" value="1"/>
</dbReference>
<keyword evidence="3" id="KW-1185">Reference proteome</keyword>
<evidence type="ECO:0000259" key="1">
    <source>
        <dbReference type="SMART" id="SM00065"/>
    </source>
</evidence>
<protein>
    <recommendedName>
        <fullName evidence="1">GAF domain-containing protein</fullName>
    </recommendedName>
</protein>
<reference evidence="2" key="2">
    <citation type="submission" date="2020-09" db="EMBL/GenBank/DDBJ databases">
        <authorList>
            <person name="Sun Q."/>
            <person name="Ohkuma M."/>
        </authorList>
    </citation>
    <scope>NUCLEOTIDE SEQUENCE</scope>
    <source>
        <strain evidence="2">JCM 19831</strain>
    </source>
</reference>
<dbReference type="InterPro" id="IPR036890">
    <property type="entry name" value="HATPase_C_sf"/>
</dbReference>
<evidence type="ECO:0000313" key="2">
    <source>
        <dbReference type="EMBL" id="GGM66537.1"/>
    </source>
</evidence>
<dbReference type="AlphaFoldDB" id="A0A917U8G9"/>
<name>A0A917U8G9_9ACTN</name>
<gene>
    <name evidence="2" type="ORF">GCM10007977_080190</name>
</gene>
<comment type="caution">
    <text evidence="2">The sequence shown here is derived from an EMBL/GenBank/DDBJ whole genome shotgun (WGS) entry which is preliminary data.</text>
</comment>
<dbReference type="EMBL" id="BMPI01000053">
    <property type="protein sequence ID" value="GGM66537.1"/>
    <property type="molecule type" value="Genomic_DNA"/>
</dbReference>
<dbReference type="SMART" id="SM00065">
    <property type="entry name" value="GAF"/>
    <property type="match status" value="1"/>
</dbReference>